<dbReference type="EMBL" id="BMFG01000003">
    <property type="protein sequence ID" value="GGD22673.1"/>
    <property type="molecule type" value="Genomic_DNA"/>
</dbReference>
<reference evidence="1" key="1">
    <citation type="journal article" date="2014" name="Int. J. Syst. Evol. Microbiol.">
        <title>Complete genome sequence of Corynebacterium casei LMG S-19264T (=DSM 44701T), isolated from a smear-ripened cheese.</title>
        <authorList>
            <consortium name="US DOE Joint Genome Institute (JGI-PGF)"/>
            <person name="Walter F."/>
            <person name="Albersmeier A."/>
            <person name="Kalinowski J."/>
            <person name="Ruckert C."/>
        </authorList>
    </citation>
    <scope>NUCLEOTIDE SEQUENCE</scope>
    <source>
        <strain evidence="1">CGMCC 1.12506</strain>
    </source>
</reference>
<keyword evidence="2" id="KW-1185">Reference proteome</keyword>
<name>A0A917DB69_9FLAO</name>
<accession>A0A917DB69</accession>
<reference evidence="1" key="2">
    <citation type="submission" date="2020-09" db="EMBL/GenBank/DDBJ databases">
        <authorList>
            <person name="Sun Q."/>
            <person name="Zhou Y."/>
        </authorList>
    </citation>
    <scope>NUCLEOTIDE SEQUENCE</scope>
    <source>
        <strain evidence="1">CGMCC 1.12506</strain>
    </source>
</reference>
<comment type="caution">
    <text evidence="1">The sequence shown here is derived from an EMBL/GenBank/DDBJ whole genome shotgun (WGS) entry which is preliminary data.</text>
</comment>
<dbReference type="RefSeq" id="WP_188361541.1">
    <property type="nucleotide sequence ID" value="NZ_BMFG01000003.1"/>
</dbReference>
<organism evidence="1 2">
    <name type="scientific">Flavobacterium orientale</name>
    <dbReference type="NCBI Taxonomy" id="1756020"/>
    <lineage>
        <taxon>Bacteria</taxon>
        <taxon>Pseudomonadati</taxon>
        <taxon>Bacteroidota</taxon>
        <taxon>Flavobacteriia</taxon>
        <taxon>Flavobacteriales</taxon>
        <taxon>Flavobacteriaceae</taxon>
        <taxon>Flavobacterium</taxon>
    </lineage>
</organism>
<sequence length="186" mass="21270">MKTKIFIITTLICISLTSCKGEKAEEKVDSSTESKIELPEIFFIELDVQIAQKDDFAVYYTEDGTNNFTGEQAAWRGVTGGTDFEKITFQLPEPVLPTQIRLDFGMNKEQGNVVVKNIKLTFKDQTFEIKGSDFFNYFIQNELFKTNVNTENGTLEILKQESNFVTPYFYPTQELIDRLAIITGQK</sequence>
<evidence type="ECO:0000313" key="1">
    <source>
        <dbReference type="EMBL" id="GGD22673.1"/>
    </source>
</evidence>
<protein>
    <submittedName>
        <fullName evidence="1">Uncharacterized protein</fullName>
    </submittedName>
</protein>
<gene>
    <name evidence="1" type="ORF">GCM10011343_11080</name>
</gene>
<dbReference type="PROSITE" id="PS51257">
    <property type="entry name" value="PROKAR_LIPOPROTEIN"/>
    <property type="match status" value="1"/>
</dbReference>
<evidence type="ECO:0000313" key="2">
    <source>
        <dbReference type="Proteomes" id="UP000625735"/>
    </source>
</evidence>
<dbReference type="Proteomes" id="UP000625735">
    <property type="component" value="Unassembled WGS sequence"/>
</dbReference>
<dbReference type="AlphaFoldDB" id="A0A917DB69"/>
<proteinExistence type="predicted"/>